<proteinExistence type="predicted"/>
<evidence type="ECO:0000256" key="1">
    <source>
        <dbReference type="ARBA" id="ARBA00022614"/>
    </source>
</evidence>
<dbReference type="InterPro" id="IPR032675">
    <property type="entry name" value="LRR_dom_sf"/>
</dbReference>
<dbReference type="STRING" id="984486.A0A1E3QQV4"/>
<evidence type="ECO:0000256" key="2">
    <source>
        <dbReference type="ARBA" id="ARBA00022737"/>
    </source>
</evidence>
<reference evidence="4" key="1">
    <citation type="submission" date="2016-05" db="EMBL/GenBank/DDBJ databases">
        <title>Comparative genomics of biotechnologically important yeasts.</title>
        <authorList>
            <consortium name="DOE Joint Genome Institute"/>
            <person name="Riley R."/>
            <person name="Haridas S."/>
            <person name="Wolfe K.H."/>
            <person name="Lopes M.R."/>
            <person name="Hittinger C.T."/>
            <person name="Goker M."/>
            <person name="Salamov A."/>
            <person name="Wisecaver J."/>
            <person name="Long T.M."/>
            <person name="Aerts A.L."/>
            <person name="Barry K."/>
            <person name="Choi C."/>
            <person name="Clum A."/>
            <person name="Coughlan A.Y."/>
            <person name="Deshpande S."/>
            <person name="Douglass A.P."/>
            <person name="Hanson S.J."/>
            <person name="Klenk H.-P."/>
            <person name="Labutti K."/>
            <person name="Lapidus A."/>
            <person name="Lindquist E."/>
            <person name="Lipzen A."/>
            <person name="Meier-Kolthoff J.P."/>
            <person name="Ohm R.A."/>
            <person name="Otillar R.P."/>
            <person name="Pangilinan J."/>
            <person name="Peng Y."/>
            <person name="Rokas A."/>
            <person name="Rosa C.A."/>
            <person name="Scheuner C."/>
            <person name="Sibirny A.A."/>
            <person name="Slot J.C."/>
            <person name="Stielow J.B."/>
            <person name="Sun H."/>
            <person name="Kurtzman C.P."/>
            <person name="Blackwell M."/>
            <person name="Grigoriev I.V."/>
            <person name="Jeffries T.W."/>
        </authorList>
    </citation>
    <scope>NUCLEOTIDE SEQUENCE [LARGE SCALE GENOMIC DNA]</scope>
    <source>
        <strain evidence="4">NRRL Y-12698</strain>
    </source>
</reference>
<protein>
    <submittedName>
        <fullName evidence="3">Uncharacterized protein</fullName>
    </submittedName>
</protein>
<sequence length="841" mass="95483">MNTHEIPLFSNILPLEIVEKIVSYLPLPVAFEVAKSENASLASVARRRYYSNIKLTFYEPPDDGYSHMGNEVLSMKISRFEALVNSNTFDQLHIKKLFIDVYTHVENFTFLREKVFTKASSIVTDVILKFTTDGEWYWTFSWDWLPPLPLVQERIREISVWYPYIDPDVTPLPSSLRKLDLQYHYQYGDDDDDNDEIAPRIVFPPNLQEFVSKIPWGSMSAYTNLPSTLRRLVLEDVLGFSVEAFNELNLPNLKYLRLKTIPDVTEINEKFEFPSLLENLKLYELTITNFEQRKLPPRLQKISIARCPLKKFRVDTFPNSVKELILDDIDLPSSEIRILKFPPRLISLQIARSQLTSLDFVSSLPGSLKSLCLHSKSLGILNKTDESSDTARTCQVKFPEGLQELNLERNRSLFILYSPRNLIFPPNLKDLNLGDTDLSPVNELNLPPTLNSLRLCSNSLVSLEGLDLPPGLNSLDLSNNNFVSVDELNLPPGLTFLDLNFNSLISVKGLGLPPSLISLSLCSNNLVSVNELDLPLTLTSLDLSFNSIERLSKRLPDNIQLLNLEHNQLKKLVNFHLPVNCTELKLSYNPLQKLQTSNANDPKLKLRDFCLNEVAITALCDISPLPQGLTDFSINNTNIGSLSGILFPAGLICLCAYNDQIVSLENVEFPPHLEELCLLRNQISSLANICFPDSLLKLELDKNKFMSIDDIQLPPKLKELDFAWNAISAINELQLPESLERLTLMEQRCDIPLNRVSTRGDSSMSSSSSEKKGLSSLAGLTKLPPKLEYLNLYGNSLSGQAVQHLVFPASWIRLLIYDNSFDDYYQWKEKIKQTHPRVSFD</sequence>
<dbReference type="EMBL" id="KV454431">
    <property type="protein sequence ID" value="ODQ80086.1"/>
    <property type="molecule type" value="Genomic_DNA"/>
</dbReference>
<dbReference type="PANTHER" id="PTHR47114:SF2">
    <property type="entry name" value="OLIGODENDROCYTE-MYELIN GLYCOPROTEIN"/>
    <property type="match status" value="1"/>
</dbReference>
<dbReference type="SMART" id="SM00364">
    <property type="entry name" value="LRR_BAC"/>
    <property type="match status" value="9"/>
</dbReference>
<evidence type="ECO:0000313" key="4">
    <source>
        <dbReference type="Proteomes" id="UP000094336"/>
    </source>
</evidence>
<dbReference type="Proteomes" id="UP000094336">
    <property type="component" value="Unassembled WGS sequence"/>
</dbReference>
<keyword evidence="4" id="KW-1185">Reference proteome</keyword>
<organism evidence="3 4">
    <name type="scientific">Babjeviella inositovora NRRL Y-12698</name>
    <dbReference type="NCBI Taxonomy" id="984486"/>
    <lineage>
        <taxon>Eukaryota</taxon>
        <taxon>Fungi</taxon>
        <taxon>Dikarya</taxon>
        <taxon>Ascomycota</taxon>
        <taxon>Saccharomycotina</taxon>
        <taxon>Pichiomycetes</taxon>
        <taxon>Serinales incertae sedis</taxon>
        <taxon>Babjeviella</taxon>
    </lineage>
</organism>
<dbReference type="PROSITE" id="PS51450">
    <property type="entry name" value="LRR"/>
    <property type="match status" value="1"/>
</dbReference>
<dbReference type="SUPFAM" id="SSF52058">
    <property type="entry name" value="L domain-like"/>
    <property type="match status" value="3"/>
</dbReference>
<accession>A0A1E3QQV4</accession>
<dbReference type="AlphaFoldDB" id="A0A1E3QQV4"/>
<dbReference type="OrthoDB" id="7451790at2759"/>
<dbReference type="InterPro" id="IPR051071">
    <property type="entry name" value="LRR-bact_E3_ubiq_ligases"/>
</dbReference>
<dbReference type="GeneID" id="30144982"/>
<keyword evidence="1" id="KW-0433">Leucine-rich repeat</keyword>
<dbReference type="RefSeq" id="XP_018985414.1">
    <property type="nucleotide sequence ID" value="XM_019127129.1"/>
</dbReference>
<gene>
    <name evidence="3" type="ORF">BABINDRAFT_139994</name>
</gene>
<dbReference type="InterPro" id="IPR001611">
    <property type="entry name" value="Leu-rich_rpt"/>
</dbReference>
<evidence type="ECO:0000313" key="3">
    <source>
        <dbReference type="EMBL" id="ODQ80086.1"/>
    </source>
</evidence>
<keyword evidence="2" id="KW-0677">Repeat</keyword>
<dbReference type="Gene3D" id="3.80.10.10">
    <property type="entry name" value="Ribonuclease Inhibitor"/>
    <property type="match status" value="3"/>
</dbReference>
<dbReference type="PANTHER" id="PTHR47114">
    <property type="match status" value="1"/>
</dbReference>
<name>A0A1E3QQV4_9ASCO</name>